<sequence>MRPNSLAFQSPELNSPAFQLLGLKLSNPSAFQSLGLVSPILLHFYHLDSTLRHPNQWVSIICQSNDRDSRLNLTAFQSTHSAASRPRSGAFGPLSNFLRQRYSLGRFAASFVLTRPLRGLVRGPSVPSVTFCAKGTHSAASRPRSGAFGPLNNFLRQKYSLGRFAASFVLTRPLRGLVRGPSVPSVTFCAKGTHSAASRPRSWAFGPLSNFLRKRYSLGRFAASFVGLRPPQLLSAPKVLTRPLRGLVRGPSAPSVTFCAKGTHSAASRPRSWAFGPLSSFLRQRYSLGRFAASFVLTRPLRGLVRGPSAPSVTFCAKGTHSAASRPRSWAFGPLSYFLRQRYTHSAASRPRSGAFGPLNNFLRQRYSLGRFAA</sequence>
<organism evidence="1 2">
    <name type="scientific">Heterodera trifolii</name>
    <dbReference type="NCBI Taxonomy" id="157864"/>
    <lineage>
        <taxon>Eukaryota</taxon>
        <taxon>Metazoa</taxon>
        <taxon>Ecdysozoa</taxon>
        <taxon>Nematoda</taxon>
        <taxon>Chromadorea</taxon>
        <taxon>Rhabditida</taxon>
        <taxon>Tylenchina</taxon>
        <taxon>Tylenchomorpha</taxon>
        <taxon>Tylenchoidea</taxon>
        <taxon>Heteroderidae</taxon>
        <taxon>Heteroderinae</taxon>
        <taxon>Heterodera</taxon>
    </lineage>
</organism>
<comment type="caution">
    <text evidence="1">The sequence shown here is derived from an EMBL/GenBank/DDBJ whole genome shotgun (WGS) entry which is preliminary data.</text>
</comment>
<dbReference type="Proteomes" id="UP001620626">
    <property type="component" value="Unassembled WGS sequence"/>
</dbReference>
<proteinExistence type="predicted"/>
<evidence type="ECO:0000313" key="1">
    <source>
        <dbReference type="EMBL" id="KAL3118204.1"/>
    </source>
</evidence>
<name>A0ABD2LST3_9BILA</name>
<dbReference type="AlphaFoldDB" id="A0ABD2LST3"/>
<evidence type="ECO:0000313" key="2">
    <source>
        <dbReference type="Proteomes" id="UP001620626"/>
    </source>
</evidence>
<dbReference type="EMBL" id="JBICBT010000290">
    <property type="protein sequence ID" value="KAL3118204.1"/>
    <property type="molecule type" value="Genomic_DNA"/>
</dbReference>
<accession>A0ABD2LST3</accession>
<protein>
    <submittedName>
        <fullName evidence="1">Uncharacterized protein</fullName>
    </submittedName>
</protein>
<keyword evidence="2" id="KW-1185">Reference proteome</keyword>
<reference evidence="1 2" key="1">
    <citation type="submission" date="2024-10" db="EMBL/GenBank/DDBJ databases">
        <authorList>
            <person name="Kim D."/>
        </authorList>
    </citation>
    <scope>NUCLEOTIDE SEQUENCE [LARGE SCALE GENOMIC DNA]</scope>
    <source>
        <strain evidence="1">BH-2024</strain>
    </source>
</reference>
<gene>
    <name evidence="1" type="ORF">niasHT_004086</name>
</gene>